<feature type="transmembrane region" description="Helical" evidence="2">
    <location>
        <begin position="12"/>
        <end position="30"/>
    </location>
</feature>
<dbReference type="Gene3D" id="1.10.4030.10">
    <property type="entry name" value="Porin chaperone SurA, peptide-binding domain"/>
    <property type="match status" value="2"/>
</dbReference>
<dbReference type="AlphaFoldDB" id="B8FKE4"/>
<feature type="compositionally biased region" description="Basic and acidic residues" evidence="1">
    <location>
        <begin position="214"/>
        <end position="226"/>
    </location>
</feature>
<dbReference type="SUPFAM" id="SSF109998">
    <property type="entry name" value="Triger factor/SurA peptide-binding domain-like"/>
    <property type="match status" value="1"/>
</dbReference>
<dbReference type="PANTHER" id="PTHR47245:SF2">
    <property type="entry name" value="PEPTIDYL-PROLYL CIS-TRANS ISOMERASE HP_0175-RELATED"/>
    <property type="match status" value="1"/>
</dbReference>
<keyword evidence="4" id="KW-1185">Reference proteome</keyword>
<dbReference type="RefSeq" id="WP_012609199.1">
    <property type="nucleotide sequence ID" value="NC_011768.1"/>
</dbReference>
<dbReference type="InterPro" id="IPR027304">
    <property type="entry name" value="Trigger_fact/SurA_dom_sf"/>
</dbReference>
<evidence type="ECO:0000256" key="2">
    <source>
        <dbReference type="SAM" id="Phobius"/>
    </source>
</evidence>
<name>B8FKE4_DESAL</name>
<keyword evidence="2" id="KW-0472">Membrane</keyword>
<evidence type="ECO:0000313" key="4">
    <source>
        <dbReference type="Proteomes" id="UP000000739"/>
    </source>
</evidence>
<sequence length="280" mass="31679">MAKNRVKNSRVASVILTGALAVLLVGVFLFSGCGEREQVRDDALARVGETVLKLPEFNELFELAEAGFSGYGLGYTANRKETRRQFLNQLVEEMFVLEYARVNGLVLTPEALQKAEQEIWRDYTFVNPDDPILGKIKAGEEQEQAEPQELSEPPEAFTSVLRDQALTFQLWEKGLARRLLLEQAISRELDGRVQVSEEEIEAYLAENPVIPQMRPEEDTAYEKGEAPEGEDAAEPKGPSLEEQKRIARKVLEAQKAQDEYAEWLLELKERFPVSVRPDLL</sequence>
<dbReference type="InterPro" id="IPR050245">
    <property type="entry name" value="PrsA_foldase"/>
</dbReference>
<reference evidence="3 4" key="1">
    <citation type="journal article" date="2012" name="Environ. Microbiol.">
        <title>The genome sequence of Desulfatibacillum alkenivorans AK-01: a blueprint for anaerobic alkane oxidation.</title>
        <authorList>
            <person name="Callaghan A.V."/>
            <person name="Morris B.E."/>
            <person name="Pereira I.A."/>
            <person name="McInerney M.J."/>
            <person name="Austin R.N."/>
            <person name="Groves J.T."/>
            <person name="Kukor J.J."/>
            <person name="Suflita J.M."/>
            <person name="Young L.Y."/>
            <person name="Zylstra G.J."/>
            <person name="Wawrik B."/>
        </authorList>
    </citation>
    <scope>NUCLEOTIDE SEQUENCE [LARGE SCALE GENOMIC DNA]</scope>
    <source>
        <strain evidence="3 4">AK-01</strain>
    </source>
</reference>
<protein>
    <recommendedName>
        <fullName evidence="5">PpiC domain-containing protein</fullName>
    </recommendedName>
</protein>
<keyword evidence="2" id="KW-1133">Transmembrane helix</keyword>
<evidence type="ECO:0008006" key="5">
    <source>
        <dbReference type="Google" id="ProtNLM"/>
    </source>
</evidence>
<dbReference type="HOGENOM" id="CLU_1105759_0_0_7"/>
<feature type="region of interest" description="Disordered" evidence="1">
    <location>
        <begin position="212"/>
        <end position="244"/>
    </location>
</feature>
<organism evidence="3 4">
    <name type="scientific">Desulfatibacillum aliphaticivorans</name>
    <dbReference type="NCBI Taxonomy" id="218208"/>
    <lineage>
        <taxon>Bacteria</taxon>
        <taxon>Pseudomonadati</taxon>
        <taxon>Thermodesulfobacteriota</taxon>
        <taxon>Desulfobacteria</taxon>
        <taxon>Desulfobacterales</taxon>
        <taxon>Desulfatibacillaceae</taxon>
        <taxon>Desulfatibacillum</taxon>
    </lineage>
</organism>
<proteinExistence type="predicted"/>
<dbReference type="PROSITE" id="PS51257">
    <property type="entry name" value="PROKAR_LIPOPROTEIN"/>
    <property type="match status" value="1"/>
</dbReference>
<evidence type="ECO:0000256" key="1">
    <source>
        <dbReference type="SAM" id="MobiDB-lite"/>
    </source>
</evidence>
<keyword evidence="2" id="KW-0812">Transmembrane</keyword>
<dbReference type="KEGG" id="dal:Dalk_0049"/>
<gene>
    <name evidence="3" type="ordered locus">Dalk_0049</name>
</gene>
<dbReference type="EMBL" id="CP001322">
    <property type="protein sequence ID" value="ACL01759.1"/>
    <property type="molecule type" value="Genomic_DNA"/>
</dbReference>
<dbReference type="Proteomes" id="UP000000739">
    <property type="component" value="Chromosome"/>
</dbReference>
<evidence type="ECO:0000313" key="3">
    <source>
        <dbReference type="EMBL" id="ACL01759.1"/>
    </source>
</evidence>
<accession>B8FKE4</accession>
<dbReference type="PANTHER" id="PTHR47245">
    <property type="entry name" value="PEPTIDYLPROLYL ISOMERASE"/>
    <property type="match status" value="1"/>
</dbReference>
<dbReference type="Pfam" id="PF13624">
    <property type="entry name" value="SurA_N_3"/>
    <property type="match status" value="1"/>
</dbReference>